<keyword evidence="2" id="KW-1133">Transmembrane helix</keyword>
<dbReference type="STRING" id="1612624.ADU59_06205"/>
<gene>
    <name evidence="3" type="ORF">ADU59_06205</name>
</gene>
<dbReference type="AlphaFoldDB" id="A0A1C7P426"/>
<protein>
    <submittedName>
        <fullName evidence="3">Uncharacterized protein</fullName>
    </submittedName>
</protein>
<evidence type="ECO:0000313" key="3">
    <source>
        <dbReference type="EMBL" id="OBZ95981.1"/>
    </source>
</evidence>
<accession>A0A1C7P426</accession>
<sequence>MTATAAGVSQSDAEAGRRSRTGFAAHLPHDRLLDFRLDGGALVPGVSVGALPAIWLPFCRR</sequence>
<dbReference type="RefSeq" id="WP_068952812.1">
    <property type="nucleotide sequence ID" value="NZ_LGLV01000005.1"/>
</dbReference>
<reference evidence="3 4" key="1">
    <citation type="journal article" date="2016" name="Syst. Appl. Microbiol.">
        <title>Pararhizobium polonicum sp. nov. isolated from tumors on stone fruit rootstocks.</title>
        <authorList>
            <person name="Pulawska J."/>
            <person name="Kuzmanovic N."/>
            <person name="Willems A."/>
            <person name="Pothier J.F."/>
        </authorList>
    </citation>
    <scope>NUCLEOTIDE SEQUENCE [LARGE SCALE GENOMIC DNA]</scope>
    <source>
        <strain evidence="3 4">F5.1</strain>
    </source>
</reference>
<dbReference type="PATRIC" id="fig|1612624.7.peg.1302"/>
<comment type="caution">
    <text evidence="3">The sequence shown here is derived from an EMBL/GenBank/DDBJ whole genome shotgun (WGS) entry which is preliminary data.</text>
</comment>
<organism evidence="3 4">
    <name type="scientific">Pararhizobium polonicum</name>
    <dbReference type="NCBI Taxonomy" id="1612624"/>
    <lineage>
        <taxon>Bacteria</taxon>
        <taxon>Pseudomonadati</taxon>
        <taxon>Pseudomonadota</taxon>
        <taxon>Alphaproteobacteria</taxon>
        <taxon>Hyphomicrobiales</taxon>
        <taxon>Rhizobiaceae</taxon>
        <taxon>Rhizobium/Agrobacterium group</taxon>
        <taxon>Pararhizobium</taxon>
    </lineage>
</organism>
<dbReference type="EMBL" id="LGLV01000005">
    <property type="protein sequence ID" value="OBZ95981.1"/>
    <property type="molecule type" value="Genomic_DNA"/>
</dbReference>
<feature type="transmembrane region" description="Helical" evidence="2">
    <location>
        <begin position="41"/>
        <end position="59"/>
    </location>
</feature>
<keyword evidence="2" id="KW-0812">Transmembrane</keyword>
<evidence type="ECO:0000256" key="1">
    <source>
        <dbReference type="SAM" id="MobiDB-lite"/>
    </source>
</evidence>
<evidence type="ECO:0000313" key="4">
    <source>
        <dbReference type="Proteomes" id="UP000093111"/>
    </source>
</evidence>
<feature type="compositionally biased region" description="Polar residues" evidence="1">
    <location>
        <begin position="1"/>
        <end position="12"/>
    </location>
</feature>
<keyword evidence="4" id="KW-1185">Reference proteome</keyword>
<dbReference type="Proteomes" id="UP000093111">
    <property type="component" value="Unassembled WGS sequence"/>
</dbReference>
<name>A0A1C7P426_9HYPH</name>
<feature type="region of interest" description="Disordered" evidence="1">
    <location>
        <begin position="1"/>
        <end position="20"/>
    </location>
</feature>
<evidence type="ECO:0000256" key="2">
    <source>
        <dbReference type="SAM" id="Phobius"/>
    </source>
</evidence>
<proteinExistence type="predicted"/>
<keyword evidence="2" id="KW-0472">Membrane</keyword>